<dbReference type="Proteomes" id="UP000887568">
    <property type="component" value="Unplaced"/>
</dbReference>
<evidence type="ECO:0000256" key="5">
    <source>
        <dbReference type="ARBA" id="ARBA00022729"/>
    </source>
</evidence>
<dbReference type="OMA" id="DEWRICP"/>
<dbReference type="SMART" id="SM00369">
    <property type="entry name" value="LRR_TYP"/>
    <property type="match status" value="11"/>
</dbReference>
<evidence type="ECO:0000256" key="11">
    <source>
        <dbReference type="SAM" id="SignalP"/>
    </source>
</evidence>
<feature type="transmembrane region" description="Helical" evidence="10">
    <location>
        <begin position="508"/>
        <end position="534"/>
    </location>
</feature>
<dbReference type="PANTHER" id="PTHR24369">
    <property type="entry name" value="ANTIGEN BSP, PUTATIVE-RELATED"/>
    <property type="match status" value="1"/>
</dbReference>
<dbReference type="SUPFAM" id="SSF52058">
    <property type="entry name" value="L domain-like"/>
    <property type="match status" value="2"/>
</dbReference>
<dbReference type="InterPro" id="IPR032675">
    <property type="entry name" value="LRR_dom_sf"/>
</dbReference>
<keyword evidence="13" id="KW-1185">Reference proteome</keyword>
<name>A0A914BLY2_PATMI</name>
<evidence type="ECO:0000256" key="2">
    <source>
        <dbReference type="ARBA" id="ARBA00022475"/>
    </source>
</evidence>
<feature type="compositionally biased region" description="Basic and acidic residues" evidence="9">
    <location>
        <begin position="594"/>
        <end position="610"/>
    </location>
</feature>
<comment type="subcellular location">
    <subcellularLocation>
        <location evidence="1">Cell membrane</location>
    </subcellularLocation>
</comment>
<evidence type="ECO:0000256" key="4">
    <source>
        <dbReference type="ARBA" id="ARBA00022692"/>
    </source>
</evidence>
<dbReference type="Gene3D" id="3.80.10.10">
    <property type="entry name" value="Ribonuclease Inhibitor"/>
    <property type="match status" value="4"/>
</dbReference>
<evidence type="ECO:0000313" key="13">
    <source>
        <dbReference type="Proteomes" id="UP000887568"/>
    </source>
</evidence>
<accession>A0A914BLY2</accession>
<dbReference type="SMART" id="SM00364">
    <property type="entry name" value="LRR_BAC"/>
    <property type="match status" value="4"/>
</dbReference>
<keyword evidence="2" id="KW-1003">Cell membrane</keyword>
<evidence type="ECO:0000256" key="3">
    <source>
        <dbReference type="ARBA" id="ARBA00022614"/>
    </source>
</evidence>
<dbReference type="InterPro" id="IPR003591">
    <property type="entry name" value="Leu-rich_rpt_typical-subtyp"/>
</dbReference>
<dbReference type="InterPro" id="IPR050541">
    <property type="entry name" value="LRR_TM_domain-containing"/>
</dbReference>
<keyword evidence="4 10" id="KW-0812">Transmembrane</keyword>
<dbReference type="EnsemblMetazoa" id="XM_038221370.1">
    <property type="protein sequence ID" value="XP_038077298.1"/>
    <property type="gene ID" value="LOC119745145"/>
</dbReference>
<evidence type="ECO:0000256" key="9">
    <source>
        <dbReference type="SAM" id="MobiDB-lite"/>
    </source>
</evidence>
<sequence length="619" mass="70847">MALLQLFWILTSLLLAASGSSSAVMCPYVCACDIIKMIVDCAGCKLSRIPHEMPNGTRYLVLDENLVTRIDYKTISRLGPWLRGLSMADNLLERISNDSLSQLRGLEFLNLSGNLLSTVPRGGLQRLSFLRQLDISRNYLIELSRDSFPGLSALQELNLGENGIHNVQEGTFINLPSLIKLSLTSNFINADPTGWFRSTQLEELQLSDNHISLTSGIRKWFGRNETVDLRNLFLANNGIKFLPRGVFLGLEKLEVLDLEGNLLRVIKEYDFKGLHSLTELILDNNAIAVFHVESLCNLPGLRMLTVSGNRLKSLPLDLFSLAERLASQSTADNNQSETAEGNRCQKLMKPHQSSNAISHLFDFGFEPLREIITLNLGNNQLRRVPSIQNVTSLRILDLSYNRITRIERSTFKSNTELQEIYLDHNGLVFLDYELFEGLQSLYTLTLGGNSWWCDCRLVWMQDLMWSEEQPPWAENLADEIACSHPPYLNSIMLMEVGMETLQNQCTSLSIGVVLPAVISAWFVIIALLVLQFWFRRYLMVRRFAQNKKSNFKYDRRRKLRRRRHGITGAHPYSLSAKFGQRRMSFPFQRRRRSYREVTTRTDDRTDQSDDNKMEAITYV</sequence>
<keyword evidence="5 11" id="KW-0732">Signal</keyword>
<dbReference type="FunFam" id="3.80.10.10:FF:001438">
    <property type="entry name" value="Uncharacterized protein"/>
    <property type="match status" value="1"/>
</dbReference>
<organism evidence="12 13">
    <name type="scientific">Patiria miniata</name>
    <name type="common">Bat star</name>
    <name type="synonym">Asterina miniata</name>
    <dbReference type="NCBI Taxonomy" id="46514"/>
    <lineage>
        <taxon>Eukaryota</taxon>
        <taxon>Metazoa</taxon>
        <taxon>Echinodermata</taxon>
        <taxon>Eleutherozoa</taxon>
        <taxon>Asterozoa</taxon>
        <taxon>Asteroidea</taxon>
        <taxon>Valvatacea</taxon>
        <taxon>Valvatida</taxon>
        <taxon>Asterinidae</taxon>
        <taxon>Patiria</taxon>
    </lineage>
</organism>
<dbReference type="PANTHER" id="PTHR24369:SF210">
    <property type="entry name" value="CHAOPTIN-RELATED"/>
    <property type="match status" value="1"/>
</dbReference>
<evidence type="ECO:0000256" key="1">
    <source>
        <dbReference type="ARBA" id="ARBA00004236"/>
    </source>
</evidence>
<proteinExistence type="predicted"/>
<feature type="region of interest" description="Disordered" evidence="9">
    <location>
        <begin position="590"/>
        <end position="610"/>
    </location>
</feature>
<evidence type="ECO:0000256" key="10">
    <source>
        <dbReference type="SAM" id="Phobius"/>
    </source>
</evidence>
<keyword evidence="7 10" id="KW-1133">Transmembrane helix</keyword>
<evidence type="ECO:0000256" key="6">
    <source>
        <dbReference type="ARBA" id="ARBA00022737"/>
    </source>
</evidence>
<feature type="signal peptide" evidence="11">
    <location>
        <begin position="1"/>
        <end position="22"/>
    </location>
</feature>
<feature type="chain" id="PRO_5037524948" evidence="11">
    <location>
        <begin position="23"/>
        <end position="619"/>
    </location>
</feature>
<dbReference type="PROSITE" id="PS51450">
    <property type="entry name" value="LRR"/>
    <property type="match status" value="1"/>
</dbReference>
<dbReference type="RefSeq" id="XP_038077298.1">
    <property type="nucleotide sequence ID" value="XM_038221370.1"/>
</dbReference>
<evidence type="ECO:0000313" key="12">
    <source>
        <dbReference type="EnsemblMetazoa" id="XP_038077298.1"/>
    </source>
</evidence>
<protein>
    <submittedName>
        <fullName evidence="12">Uncharacterized protein</fullName>
    </submittedName>
</protein>
<evidence type="ECO:0000256" key="7">
    <source>
        <dbReference type="ARBA" id="ARBA00022989"/>
    </source>
</evidence>
<keyword evidence="8 10" id="KW-0472">Membrane</keyword>
<dbReference type="GO" id="GO:0005886">
    <property type="term" value="C:plasma membrane"/>
    <property type="evidence" value="ECO:0007669"/>
    <property type="project" value="UniProtKB-SubCell"/>
</dbReference>
<evidence type="ECO:0000256" key="8">
    <source>
        <dbReference type="ARBA" id="ARBA00023136"/>
    </source>
</evidence>
<dbReference type="InterPro" id="IPR001611">
    <property type="entry name" value="Leu-rich_rpt"/>
</dbReference>
<keyword evidence="3" id="KW-0433">Leucine-rich repeat</keyword>
<dbReference type="AlphaFoldDB" id="A0A914BLY2"/>
<reference evidence="12" key="1">
    <citation type="submission" date="2022-11" db="UniProtKB">
        <authorList>
            <consortium name="EnsemblMetazoa"/>
        </authorList>
    </citation>
    <scope>IDENTIFICATION</scope>
</reference>
<dbReference type="OrthoDB" id="1055097at2759"/>
<keyword evidence="6" id="KW-0677">Repeat</keyword>
<dbReference type="Pfam" id="PF13855">
    <property type="entry name" value="LRR_8"/>
    <property type="match status" value="4"/>
</dbReference>
<dbReference type="SMART" id="SM00365">
    <property type="entry name" value="LRR_SD22"/>
    <property type="match status" value="6"/>
</dbReference>
<dbReference type="GeneID" id="119745145"/>